<dbReference type="AlphaFoldDB" id="A0A927AQL3"/>
<dbReference type="PANTHER" id="PTHR23028:SF53">
    <property type="entry name" value="ACYL_TRANSF_3 DOMAIN-CONTAINING PROTEIN"/>
    <property type="match status" value="1"/>
</dbReference>
<feature type="transmembrane region" description="Helical" evidence="1">
    <location>
        <begin position="226"/>
        <end position="245"/>
    </location>
</feature>
<sequence>MVKKLEYIDALRGLAMIGVLLNHFRPYGEFNPNPTTLETIAVNNGQGCIQLLYMISAFTLFVSYNIRRESERNYIRNFFIRRFFRIAPLYYFACIYYLIQHNLTLADTEAISNQSIVANFLLLHGFNPYWIHAIVPVGWSVGIEVQFYFILPILVRRIKNLNRAVIFLFCAILLNTILNIILAKTQLLVGDLPRETFAQFWLPNQLPAFASGIVLYFLITTPKPEWNVNPLIFAIAALAIFIDLASEKKLLYSEFTIYSLSLIAIVYLIAQRNYKIVINSATQMIGKINYGIYLFHYPVLGLMLKFDIVKKIESFFYYSSALGYIFSFSLFLVLNIIFSYALHHIIEIPFQKLGSRIIKKLQKNKAIPAVLHPDVLTT</sequence>
<dbReference type="InterPro" id="IPR050879">
    <property type="entry name" value="Acyltransferase_3"/>
</dbReference>
<dbReference type="PANTHER" id="PTHR23028">
    <property type="entry name" value="ACETYLTRANSFERASE"/>
    <property type="match status" value="1"/>
</dbReference>
<feature type="transmembrane region" description="Helical" evidence="1">
    <location>
        <begin position="251"/>
        <end position="270"/>
    </location>
</feature>
<keyword evidence="4" id="KW-1185">Reference proteome</keyword>
<evidence type="ECO:0000313" key="4">
    <source>
        <dbReference type="Proteomes" id="UP000598820"/>
    </source>
</evidence>
<dbReference type="GO" id="GO:0000271">
    <property type="term" value="P:polysaccharide biosynthetic process"/>
    <property type="evidence" value="ECO:0007669"/>
    <property type="project" value="TreeGrafter"/>
</dbReference>
<dbReference type="Pfam" id="PF01757">
    <property type="entry name" value="Acyl_transf_3"/>
    <property type="match status" value="1"/>
</dbReference>
<feature type="transmembrane region" description="Helical" evidence="1">
    <location>
        <begin position="129"/>
        <end position="151"/>
    </location>
</feature>
<keyword evidence="3" id="KW-0012">Acyltransferase</keyword>
<proteinExistence type="predicted"/>
<feature type="transmembrane region" description="Helical" evidence="1">
    <location>
        <begin position="44"/>
        <end position="62"/>
    </location>
</feature>
<keyword evidence="1" id="KW-0472">Membrane</keyword>
<feature type="transmembrane region" description="Helical" evidence="1">
    <location>
        <begin position="163"/>
        <end position="182"/>
    </location>
</feature>
<evidence type="ECO:0000313" key="3">
    <source>
        <dbReference type="EMBL" id="MBD2700706.1"/>
    </source>
</evidence>
<organism evidence="3 4">
    <name type="scientific">Spirosoma profusum</name>
    <dbReference type="NCBI Taxonomy" id="2771354"/>
    <lineage>
        <taxon>Bacteria</taxon>
        <taxon>Pseudomonadati</taxon>
        <taxon>Bacteroidota</taxon>
        <taxon>Cytophagia</taxon>
        <taxon>Cytophagales</taxon>
        <taxon>Cytophagaceae</taxon>
        <taxon>Spirosoma</taxon>
    </lineage>
</organism>
<gene>
    <name evidence="3" type="ORF">IC229_08665</name>
</gene>
<reference evidence="3" key="1">
    <citation type="submission" date="2020-09" db="EMBL/GenBank/DDBJ databases">
        <authorList>
            <person name="Kim M.K."/>
        </authorList>
    </citation>
    <scope>NUCLEOTIDE SEQUENCE</scope>
    <source>
        <strain evidence="3">BT702</strain>
    </source>
</reference>
<dbReference type="InterPro" id="IPR002656">
    <property type="entry name" value="Acyl_transf_3_dom"/>
</dbReference>
<feature type="domain" description="Acyltransferase 3" evidence="2">
    <location>
        <begin position="6"/>
        <end position="342"/>
    </location>
</feature>
<dbReference type="EMBL" id="JACWZY010000005">
    <property type="protein sequence ID" value="MBD2700706.1"/>
    <property type="molecule type" value="Genomic_DNA"/>
</dbReference>
<dbReference type="Proteomes" id="UP000598820">
    <property type="component" value="Unassembled WGS sequence"/>
</dbReference>
<feature type="transmembrane region" description="Helical" evidence="1">
    <location>
        <begin position="315"/>
        <end position="342"/>
    </location>
</feature>
<keyword evidence="1" id="KW-1133">Transmembrane helix</keyword>
<accession>A0A927AQL3</accession>
<dbReference type="RefSeq" id="WP_190886561.1">
    <property type="nucleotide sequence ID" value="NZ_JACWZY010000005.1"/>
</dbReference>
<keyword evidence="1" id="KW-0812">Transmembrane</keyword>
<protein>
    <submittedName>
        <fullName evidence="3">Acyltransferase</fullName>
    </submittedName>
</protein>
<evidence type="ECO:0000259" key="2">
    <source>
        <dbReference type="Pfam" id="PF01757"/>
    </source>
</evidence>
<name>A0A927AQL3_9BACT</name>
<feature type="transmembrane region" description="Helical" evidence="1">
    <location>
        <begin position="83"/>
        <end position="99"/>
    </location>
</feature>
<dbReference type="GO" id="GO:0016747">
    <property type="term" value="F:acyltransferase activity, transferring groups other than amino-acyl groups"/>
    <property type="evidence" value="ECO:0007669"/>
    <property type="project" value="InterPro"/>
</dbReference>
<keyword evidence="3" id="KW-0808">Transferase</keyword>
<evidence type="ECO:0000256" key="1">
    <source>
        <dbReference type="SAM" id="Phobius"/>
    </source>
</evidence>
<comment type="caution">
    <text evidence="3">The sequence shown here is derived from an EMBL/GenBank/DDBJ whole genome shotgun (WGS) entry which is preliminary data.</text>
</comment>
<dbReference type="GO" id="GO:0016020">
    <property type="term" value="C:membrane"/>
    <property type="evidence" value="ECO:0007669"/>
    <property type="project" value="TreeGrafter"/>
</dbReference>
<feature type="transmembrane region" description="Helical" evidence="1">
    <location>
        <begin position="202"/>
        <end position="219"/>
    </location>
</feature>
<feature type="transmembrane region" description="Helical" evidence="1">
    <location>
        <begin position="290"/>
        <end position="309"/>
    </location>
</feature>